<evidence type="ECO:0000313" key="3">
    <source>
        <dbReference type="EMBL" id="GIF61027.1"/>
    </source>
</evidence>
<protein>
    <recommendedName>
        <fullName evidence="2">Methyltransferase domain-containing protein</fullName>
    </recommendedName>
</protein>
<evidence type="ECO:0000259" key="2">
    <source>
        <dbReference type="Pfam" id="PF13649"/>
    </source>
</evidence>
<gene>
    <name evidence="3" type="ORF">Air01nite_71220</name>
</gene>
<keyword evidence="4" id="KW-1185">Reference proteome</keyword>
<evidence type="ECO:0000313" key="4">
    <source>
        <dbReference type="Proteomes" id="UP000624325"/>
    </source>
</evidence>
<proteinExistence type="predicted"/>
<comment type="caution">
    <text evidence="3">The sequence shown here is derived from an EMBL/GenBank/DDBJ whole genome shotgun (WGS) entry which is preliminary data.</text>
</comment>
<feature type="domain" description="Methyltransferase" evidence="2">
    <location>
        <begin position="38"/>
        <end position="129"/>
    </location>
</feature>
<dbReference type="CDD" id="cd02440">
    <property type="entry name" value="AdoMet_MTases"/>
    <property type="match status" value="1"/>
</dbReference>
<dbReference type="RefSeq" id="WP_203707843.1">
    <property type="nucleotide sequence ID" value="NZ_BAAALU010000006.1"/>
</dbReference>
<dbReference type="Gene3D" id="3.40.50.150">
    <property type="entry name" value="Vaccinia Virus protein VP39"/>
    <property type="match status" value="1"/>
</dbReference>
<accession>A0ABQ4CE19</accession>
<dbReference type="EMBL" id="BONC01000085">
    <property type="protein sequence ID" value="GIF61027.1"/>
    <property type="molecule type" value="Genomic_DNA"/>
</dbReference>
<dbReference type="SUPFAM" id="SSF53335">
    <property type="entry name" value="S-adenosyl-L-methionine-dependent methyltransferases"/>
    <property type="match status" value="1"/>
</dbReference>
<dbReference type="PANTHER" id="PTHR43861">
    <property type="entry name" value="TRANS-ACONITATE 2-METHYLTRANSFERASE-RELATED"/>
    <property type="match status" value="1"/>
</dbReference>
<evidence type="ECO:0000256" key="1">
    <source>
        <dbReference type="ARBA" id="ARBA00022679"/>
    </source>
</evidence>
<dbReference type="Proteomes" id="UP000624325">
    <property type="component" value="Unassembled WGS sequence"/>
</dbReference>
<dbReference type="InterPro" id="IPR041698">
    <property type="entry name" value="Methyltransf_25"/>
</dbReference>
<dbReference type="InterPro" id="IPR029063">
    <property type="entry name" value="SAM-dependent_MTases_sf"/>
</dbReference>
<sequence length="197" mass="21070">MDAQFWEDLYRGRDQVFSGNPNGILVTEAADLPPGRALDVGCGEGGDALWLARRGWHVTGTDIAETALRRAAAAGADVADLVSWVHADLTATPPTPEAFDLVTVQYFPLRRNAGPAAVHGLLAAVAPGGILLFGSHDPADLADLDFDPHDYYLPGDVAALLDGGWEIQVNETRARTTPPPPGTPHIRDVVLRARRRP</sequence>
<reference evidence="3 4" key="1">
    <citation type="submission" date="2021-01" db="EMBL/GenBank/DDBJ databases">
        <title>Whole genome shotgun sequence of Asanoa iriomotensis NBRC 100142.</title>
        <authorList>
            <person name="Komaki H."/>
            <person name="Tamura T."/>
        </authorList>
    </citation>
    <scope>NUCLEOTIDE SEQUENCE [LARGE SCALE GENOMIC DNA]</scope>
    <source>
        <strain evidence="3 4">NBRC 100142</strain>
    </source>
</reference>
<dbReference type="Pfam" id="PF13649">
    <property type="entry name" value="Methyltransf_25"/>
    <property type="match status" value="1"/>
</dbReference>
<organism evidence="3 4">
    <name type="scientific">Asanoa iriomotensis</name>
    <dbReference type="NCBI Taxonomy" id="234613"/>
    <lineage>
        <taxon>Bacteria</taxon>
        <taxon>Bacillati</taxon>
        <taxon>Actinomycetota</taxon>
        <taxon>Actinomycetes</taxon>
        <taxon>Micromonosporales</taxon>
        <taxon>Micromonosporaceae</taxon>
        <taxon>Asanoa</taxon>
    </lineage>
</organism>
<keyword evidence="1" id="KW-0808">Transferase</keyword>
<name>A0ABQ4CE19_9ACTN</name>